<organism evidence="2 3">
    <name type="scientific">Cronartium quercuum f. sp. fusiforme G11</name>
    <dbReference type="NCBI Taxonomy" id="708437"/>
    <lineage>
        <taxon>Eukaryota</taxon>
        <taxon>Fungi</taxon>
        <taxon>Dikarya</taxon>
        <taxon>Basidiomycota</taxon>
        <taxon>Pucciniomycotina</taxon>
        <taxon>Pucciniomycetes</taxon>
        <taxon>Pucciniales</taxon>
        <taxon>Coleosporiaceae</taxon>
        <taxon>Cronartium</taxon>
    </lineage>
</organism>
<comment type="caution">
    <text evidence="2">The sequence shown here is derived from an EMBL/GenBank/DDBJ whole genome shotgun (WGS) entry which is preliminary data.</text>
</comment>
<sequence length="151" mass="15671">MFVAHSIILVAGVDLEATVAQVAGFMGRVVGAWLLGLGPDRVTSLTSHRRSFVSINVLIKIVIKFPRTCGTMMLPSASVFFRFSVHNVRSLHSQEPSGNSLAGVALCIAFTGAFQLIDASGIWLGVIGSCPGSSGGGRLGGGGGMGVLRVW</sequence>
<evidence type="ECO:0000256" key="1">
    <source>
        <dbReference type="SAM" id="SignalP"/>
    </source>
</evidence>
<feature type="chain" id="PRO_5040305763" evidence="1">
    <location>
        <begin position="21"/>
        <end position="151"/>
    </location>
</feature>
<keyword evidence="3" id="KW-1185">Reference proteome</keyword>
<protein>
    <submittedName>
        <fullName evidence="2">Uncharacterized protein</fullName>
    </submittedName>
</protein>
<keyword evidence="1" id="KW-0732">Signal</keyword>
<dbReference type="EMBL" id="MU167711">
    <property type="protein sequence ID" value="KAG0139204.1"/>
    <property type="molecule type" value="Genomic_DNA"/>
</dbReference>
<evidence type="ECO:0000313" key="2">
    <source>
        <dbReference type="EMBL" id="KAG0139204.1"/>
    </source>
</evidence>
<dbReference type="AlphaFoldDB" id="A0A9P6N7P0"/>
<gene>
    <name evidence="2" type="ORF">CROQUDRAFT_101959</name>
</gene>
<evidence type="ECO:0000313" key="3">
    <source>
        <dbReference type="Proteomes" id="UP000886653"/>
    </source>
</evidence>
<dbReference type="Proteomes" id="UP000886653">
    <property type="component" value="Unassembled WGS sequence"/>
</dbReference>
<name>A0A9P6N7P0_9BASI</name>
<accession>A0A9P6N7P0</accession>
<proteinExistence type="predicted"/>
<feature type="signal peptide" evidence="1">
    <location>
        <begin position="1"/>
        <end position="20"/>
    </location>
</feature>
<reference evidence="2" key="1">
    <citation type="submission" date="2013-11" db="EMBL/GenBank/DDBJ databases">
        <title>Genome sequence of the fusiform rust pathogen reveals effectors for host alternation and coevolution with pine.</title>
        <authorList>
            <consortium name="DOE Joint Genome Institute"/>
            <person name="Smith K."/>
            <person name="Pendleton A."/>
            <person name="Kubisiak T."/>
            <person name="Anderson C."/>
            <person name="Salamov A."/>
            <person name="Aerts A."/>
            <person name="Riley R."/>
            <person name="Clum A."/>
            <person name="Lindquist E."/>
            <person name="Ence D."/>
            <person name="Campbell M."/>
            <person name="Kronenberg Z."/>
            <person name="Feau N."/>
            <person name="Dhillon B."/>
            <person name="Hamelin R."/>
            <person name="Burleigh J."/>
            <person name="Smith J."/>
            <person name="Yandell M."/>
            <person name="Nelson C."/>
            <person name="Grigoriev I."/>
            <person name="Davis J."/>
        </authorList>
    </citation>
    <scope>NUCLEOTIDE SEQUENCE</scope>
    <source>
        <strain evidence="2">G11</strain>
    </source>
</reference>